<proteinExistence type="predicted"/>
<protein>
    <submittedName>
        <fullName evidence="2">Glutamine-dependent NAD(+) synthetase-like 1</fullName>
    </submittedName>
</protein>
<keyword evidence="3" id="KW-1185">Reference proteome</keyword>
<dbReference type="GO" id="GO:0009435">
    <property type="term" value="P:NAD+ biosynthetic process"/>
    <property type="evidence" value="ECO:0007669"/>
    <property type="project" value="UniProtKB-UniPathway"/>
</dbReference>
<evidence type="ECO:0000313" key="2">
    <source>
        <dbReference type="EMBL" id="KAG7155443.1"/>
    </source>
</evidence>
<evidence type="ECO:0000256" key="1">
    <source>
        <dbReference type="ARBA" id="ARBA00022598"/>
    </source>
</evidence>
<accession>A0A8J5JJH6</accession>
<organism evidence="2 3">
    <name type="scientific">Homarus americanus</name>
    <name type="common">American lobster</name>
    <dbReference type="NCBI Taxonomy" id="6706"/>
    <lineage>
        <taxon>Eukaryota</taxon>
        <taxon>Metazoa</taxon>
        <taxon>Ecdysozoa</taxon>
        <taxon>Arthropoda</taxon>
        <taxon>Crustacea</taxon>
        <taxon>Multicrustacea</taxon>
        <taxon>Malacostraca</taxon>
        <taxon>Eumalacostraca</taxon>
        <taxon>Eucarida</taxon>
        <taxon>Decapoda</taxon>
        <taxon>Pleocyemata</taxon>
        <taxon>Astacidea</taxon>
        <taxon>Nephropoidea</taxon>
        <taxon>Nephropidae</taxon>
        <taxon>Homarus</taxon>
    </lineage>
</organism>
<dbReference type="GO" id="GO:0005737">
    <property type="term" value="C:cytoplasm"/>
    <property type="evidence" value="ECO:0007669"/>
    <property type="project" value="InterPro"/>
</dbReference>
<comment type="caution">
    <text evidence="2">The sequence shown here is derived from an EMBL/GenBank/DDBJ whole genome shotgun (WGS) entry which is preliminary data.</text>
</comment>
<reference evidence="2" key="1">
    <citation type="journal article" date="2021" name="Sci. Adv.">
        <title>The American lobster genome reveals insights on longevity, neural, and immune adaptations.</title>
        <authorList>
            <person name="Polinski J.M."/>
            <person name="Zimin A.V."/>
            <person name="Clark K.F."/>
            <person name="Kohn A.B."/>
            <person name="Sadowski N."/>
            <person name="Timp W."/>
            <person name="Ptitsyn A."/>
            <person name="Khanna P."/>
            <person name="Romanova D.Y."/>
            <person name="Williams P."/>
            <person name="Greenwood S.J."/>
            <person name="Moroz L.L."/>
            <person name="Walt D.R."/>
            <person name="Bodnar A.G."/>
        </authorList>
    </citation>
    <scope>NUCLEOTIDE SEQUENCE</scope>
    <source>
        <strain evidence="2">GMGI-L3</strain>
    </source>
</reference>
<dbReference type="UniPathway" id="UPA00253"/>
<dbReference type="GO" id="GO:0003952">
    <property type="term" value="F:NAD+ synthase (glutamine-hydrolyzing) activity"/>
    <property type="evidence" value="ECO:0007669"/>
    <property type="project" value="InterPro"/>
</dbReference>
<dbReference type="PANTHER" id="PTHR23090">
    <property type="entry name" value="NH 3 /GLUTAMINE-DEPENDENT NAD + SYNTHETASE"/>
    <property type="match status" value="1"/>
</dbReference>
<dbReference type="EMBL" id="JAHLQT010041650">
    <property type="protein sequence ID" value="KAG7155443.1"/>
    <property type="molecule type" value="Genomic_DNA"/>
</dbReference>
<dbReference type="AlphaFoldDB" id="A0A8J5JJH6"/>
<dbReference type="InterPro" id="IPR014729">
    <property type="entry name" value="Rossmann-like_a/b/a_fold"/>
</dbReference>
<dbReference type="Proteomes" id="UP000747542">
    <property type="component" value="Unassembled WGS sequence"/>
</dbReference>
<sequence>MGRVAVLSTCALSQWAMDLQGNMDRIIQSVQQAKAVGARYRCEPELDITGRKGEMIVLASTNKDTILAGSWAKYGDSSADVNLIGHFPKKEIEKALLLHAKDKLNLQILQDIVPSTAKEDEAKSLTEDEESIVMTNLQTTEYCGPYSMFGRLIYLWRNRCSPKEVGEKVKSFFQQYSFQRPRRTVVTTSYYISGNWPTV</sequence>
<keyword evidence="1" id="KW-0436">Ligase</keyword>
<name>A0A8J5JJH6_HOMAM</name>
<dbReference type="PANTHER" id="PTHR23090:SF9">
    <property type="entry name" value="GLUTAMINE-DEPENDENT NAD(+) SYNTHETASE"/>
    <property type="match status" value="1"/>
</dbReference>
<evidence type="ECO:0000313" key="3">
    <source>
        <dbReference type="Proteomes" id="UP000747542"/>
    </source>
</evidence>
<dbReference type="SUPFAM" id="SSF52402">
    <property type="entry name" value="Adenine nucleotide alpha hydrolases-like"/>
    <property type="match status" value="1"/>
</dbReference>
<dbReference type="InterPro" id="IPR003694">
    <property type="entry name" value="NAD_synthase"/>
</dbReference>
<dbReference type="Gene3D" id="3.40.50.620">
    <property type="entry name" value="HUPs"/>
    <property type="match status" value="1"/>
</dbReference>
<dbReference type="GO" id="GO:0004359">
    <property type="term" value="F:glutaminase activity"/>
    <property type="evidence" value="ECO:0007669"/>
    <property type="project" value="InterPro"/>
</dbReference>
<gene>
    <name evidence="2" type="primary">Nadsyn-L1</name>
    <name evidence="2" type="ORF">Hamer_G019861</name>
</gene>